<organism evidence="2 3">
    <name type="scientific">Lactonifactor longoviformis DSM 17459</name>
    <dbReference type="NCBI Taxonomy" id="1122155"/>
    <lineage>
        <taxon>Bacteria</taxon>
        <taxon>Bacillati</taxon>
        <taxon>Bacillota</taxon>
        <taxon>Clostridia</taxon>
        <taxon>Eubacteriales</taxon>
        <taxon>Clostridiaceae</taxon>
        <taxon>Lactonifactor</taxon>
    </lineage>
</organism>
<reference evidence="2 3" key="1">
    <citation type="submission" date="2016-11" db="EMBL/GenBank/DDBJ databases">
        <authorList>
            <person name="Jaros S."/>
            <person name="Januszkiewicz K."/>
            <person name="Wedrychowicz H."/>
        </authorList>
    </citation>
    <scope>NUCLEOTIDE SEQUENCE [LARGE SCALE GENOMIC DNA]</scope>
    <source>
        <strain evidence="2 3">DSM 17459</strain>
    </source>
</reference>
<protein>
    <submittedName>
        <fullName evidence="2">MazG family protein</fullName>
    </submittedName>
</protein>
<dbReference type="GO" id="GO:0046076">
    <property type="term" value="P:dTTP catabolic process"/>
    <property type="evidence" value="ECO:0007669"/>
    <property type="project" value="TreeGrafter"/>
</dbReference>
<gene>
    <name evidence="2" type="ORF">SAMN02745158_02218</name>
</gene>
<dbReference type="FunFam" id="1.10.287.1080:FF:000001">
    <property type="entry name" value="Nucleoside triphosphate pyrophosphohydrolase"/>
    <property type="match status" value="1"/>
</dbReference>
<dbReference type="GO" id="GO:0006203">
    <property type="term" value="P:dGTP catabolic process"/>
    <property type="evidence" value="ECO:0007669"/>
    <property type="project" value="TreeGrafter"/>
</dbReference>
<dbReference type="CDD" id="cd11528">
    <property type="entry name" value="NTP-PPase_MazG_Nterm"/>
    <property type="match status" value="1"/>
</dbReference>
<evidence type="ECO:0000313" key="3">
    <source>
        <dbReference type="Proteomes" id="UP000184245"/>
    </source>
</evidence>
<dbReference type="RefSeq" id="WP_072851677.1">
    <property type="nucleotide sequence ID" value="NZ_FQVI01000010.1"/>
</dbReference>
<dbReference type="STRING" id="1122155.SAMN02745158_02218"/>
<dbReference type="GO" id="GO:0006950">
    <property type="term" value="P:response to stress"/>
    <property type="evidence" value="ECO:0007669"/>
    <property type="project" value="UniProtKB-ARBA"/>
</dbReference>
<keyword evidence="3" id="KW-1185">Reference proteome</keyword>
<dbReference type="EMBL" id="FQVI01000010">
    <property type="protein sequence ID" value="SHE99998.1"/>
    <property type="molecule type" value="Genomic_DNA"/>
</dbReference>
<feature type="domain" description="NTP pyrophosphohydrolase MazG-like" evidence="1">
    <location>
        <begin position="29"/>
        <end position="106"/>
    </location>
</feature>
<dbReference type="Gene3D" id="1.10.287.1080">
    <property type="entry name" value="MazG-like"/>
    <property type="match status" value="1"/>
</dbReference>
<dbReference type="GO" id="GO:0046061">
    <property type="term" value="P:dATP catabolic process"/>
    <property type="evidence" value="ECO:0007669"/>
    <property type="project" value="TreeGrafter"/>
</dbReference>
<dbReference type="Proteomes" id="UP000184245">
    <property type="component" value="Unassembled WGS sequence"/>
</dbReference>
<dbReference type="InterPro" id="IPR011551">
    <property type="entry name" value="NTP_PyrPHydrolase_MazG"/>
</dbReference>
<dbReference type="InterPro" id="IPR048015">
    <property type="entry name" value="NTP-PPase_MazG-like_N"/>
</dbReference>
<dbReference type="PANTHER" id="PTHR30522:SF0">
    <property type="entry name" value="NUCLEOSIDE TRIPHOSPHATE PYROPHOSPHOHYDROLASE"/>
    <property type="match status" value="1"/>
</dbReference>
<dbReference type="GO" id="GO:0046047">
    <property type="term" value="P:TTP catabolic process"/>
    <property type="evidence" value="ECO:0007669"/>
    <property type="project" value="TreeGrafter"/>
</dbReference>
<dbReference type="GO" id="GO:0047429">
    <property type="term" value="F:nucleoside triphosphate diphosphatase activity"/>
    <property type="evidence" value="ECO:0007669"/>
    <property type="project" value="TreeGrafter"/>
</dbReference>
<dbReference type="Pfam" id="PF03819">
    <property type="entry name" value="MazG"/>
    <property type="match status" value="1"/>
</dbReference>
<dbReference type="NCBIfam" id="TIGR00444">
    <property type="entry name" value="mazG"/>
    <property type="match status" value="1"/>
</dbReference>
<proteinExistence type="predicted"/>
<dbReference type="GO" id="GO:0046052">
    <property type="term" value="P:UTP catabolic process"/>
    <property type="evidence" value="ECO:0007669"/>
    <property type="project" value="TreeGrafter"/>
</dbReference>
<evidence type="ECO:0000259" key="1">
    <source>
        <dbReference type="Pfam" id="PF03819"/>
    </source>
</evidence>
<sequence length="141" mass="16441">MDKRYSFTEFREIIRRLRAPDGCPWDREQTHESLIPCMLEEAQEAVDGIRLLEETKDADNLCEELGDVLLQVMMHSQIAEEEGLFTIDDVIQGISEKMIRRHPHVFGRGTANSSAEVLQTWEEIKKREKEEKARKNAEKKL</sequence>
<accession>A0A1M4Y2T4</accession>
<dbReference type="PANTHER" id="PTHR30522">
    <property type="entry name" value="NUCLEOSIDE TRIPHOSPHATE PYROPHOSPHOHYDROLASE"/>
    <property type="match status" value="1"/>
</dbReference>
<evidence type="ECO:0000313" key="2">
    <source>
        <dbReference type="EMBL" id="SHE99998.1"/>
    </source>
</evidence>
<dbReference type="InterPro" id="IPR004518">
    <property type="entry name" value="MazG-like_dom"/>
</dbReference>
<dbReference type="GO" id="GO:0046081">
    <property type="term" value="P:dUTP catabolic process"/>
    <property type="evidence" value="ECO:0007669"/>
    <property type="project" value="TreeGrafter"/>
</dbReference>
<name>A0A1M4Y2T4_9CLOT</name>
<dbReference type="OrthoDB" id="9808939at2"/>
<dbReference type="AlphaFoldDB" id="A0A1M4Y2T4"/>
<dbReference type="SUPFAM" id="SSF101386">
    <property type="entry name" value="all-alpha NTP pyrophosphatases"/>
    <property type="match status" value="1"/>
</dbReference>